<dbReference type="EMBL" id="LAZR01001048">
    <property type="protein sequence ID" value="KKN51789.1"/>
    <property type="molecule type" value="Genomic_DNA"/>
</dbReference>
<accession>A0A0F9RAB9</accession>
<comment type="caution">
    <text evidence="1">The sequence shown here is derived from an EMBL/GenBank/DDBJ whole genome shotgun (WGS) entry which is preliminary data.</text>
</comment>
<protein>
    <submittedName>
        <fullName evidence="1">Uncharacterized protein</fullName>
    </submittedName>
</protein>
<proteinExistence type="predicted"/>
<organism evidence="1">
    <name type="scientific">marine sediment metagenome</name>
    <dbReference type="NCBI Taxonomy" id="412755"/>
    <lineage>
        <taxon>unclassified sequences</taxon>
        <taxon>metagenomes</taxon>
        <taxon>ecological metagenomes</taxon>
    </lineage>
</organism>
<evidence type="ECO:0000313" key="1">
    <source>
        <dbReference type="EMBL" id="KKN51789.1"/>
    </source>
</evidence>
<dbReference type="AlphaFoldDB" id="A0A0F9RAB9"/>
<name>A0A0F9RAB9_9ZZZZ</name>
<gene>
    <name evidence="1" type="ORF">LCGC14_0618890</name>
</gene>
<sequence>MSETDKKEDFREWVKSQEEMSKKNIPIYKTVLKIEERKLSIILELKKIDKHEGDKAKSLMEEHFKLMTELKKLTINEIKEFLETAKNTKSMIPDFYS</sequence>
<reference evidence="1" key="1">
    <citation type="journal article" date="2015" name="Nature">
        <title>Complex archaea that bridge the gap between prokaryotes and eukaryotes.</title>
        <authorList>
            <person name="Spang A."/>
            <person name="Saw J.H."/>
            <person name="Jorgensen S.L."/>
            <person name="Zaremba-Niedzwiedzka K."/>
            <person name="Martijn J."/>
            <person name="Lind A.E."/>
            <person name="van Eijk R."/>
            <person name="Schleper C."/>
            <person name="Guy L."/>
            <person name="Ettema T.J."/>
        </authorList>
    </citation>
    <scope>NUCLEOTIDE SEQUENCE</scope>
</reference>